<dbReference type="OrthoDB" id="9798191at2"/>
<dbReference type="CDD" id="cd13585">
    <property type="entry name" value="PBP2_TMBP_like"/>
    <property type="match status" value="1"/>
</dbReference>
<dbReference type="InterPro" id="IPR006059">
    <property type="entry name" value="SBP"/>
</dbReference>
<dbReference type="InterPro" id="IPR050490">
    <property type="entry name" value="Bact_solute-bd_prot1"/>
</dbReference>
<accession>A0A2R5FJ62</accession>
<dbReference type="PANTHER" id="PTHR43649">
    <property type="entry name" value="ARABINOSE-BINDING PROTEIN-RELATED"/>
    <property type="match status" value="1"/>
</dbReference>
<gene>
    <name evidence="1" type="ORF">NIES4072_24520</name>
</gene>
<sequence>MRIHRFAKVVAAFLAGVMLAQLLYACSPRGLRLATPTQAAEKTKLTIATVNNGDMVVMQGLSRKFEQANPDIQLWWVVLEENVLRQRTTTDVASQGGQFDVMTIGSYETPIWARRDWLRPLDLGANYDVNDLLKPIREGLSNNGKLYAVPFYGESSMLYYRKDLFEKAGIAVPQQPTYPQIREWASKIHDPAHGVYGVCLRGKPGWGENIAFVSTLVNTYGGQWFDMKWQPTINTPAWKEAIAFYVDLLNKYGPPGASSNGFNENLALFSTGKCGMWVDATVAAGLLSNPKESQVYNKVGFARAPIEKYPNGSNWLWAWALAVPKTSKSPEAAQKFVAWATSKEYIQLVAKENGWVAVPPGTRTSTYENPNYRKAAPFAKIVLAAIQSADVTRPSAQPTPYKGVQYVDIPEFQAIGSSVGQTLAAALTNRTSVDQALQQSQKSTERFMKHTGYIE</sequence>
<dbReference type="AlphaFoldDB" id="A0A2R5FJ62"/>
<organism evidence="1 2">
    <name type="scientific">Nostoc commune NIES-4072</name>
    <dbReference type="NCBI Taxonomy" id="2005467"/>
    <lineage>
        <taxon>Bacteria</taxon>
        <taxon>Bacillati</taxon>
        <taxon>Cyanobacteriota</taxon>
        <taxon>Cyanophyceae</taxon>
        <taxon>Nostocales</taxon>
        <taxon>Nostocaceae</taxon>
        <taxon>Nostoc</taxon>
    </lineage>
</organism>
<dbReference type="SUPFAM" id="SSF53850">
    <property type="entry name" value="Periplasmic binding protein-like II"/>
    <property type="match status" value="1"/>
</dbReference>
<evidence type="ECO:0000313" key="2">
    <source>
        <dbReference type="Proteomes" id="UP000245124"/>
    </source>
</evidence>
<dbReference type="RefSeq" id="WP_109008730.1">
    <property type="nucleotide sequence ID" value="NZ_BDUD01000001.1"/>
</dbReference>
<evidence type="ECO:0000313" key="1">
    <source>
        <dbReference type="EMBL" id="GBG18787.1"/>
    </source>
</evidence>
<dbReference type="PROSITE" id="PS51257">
    <property type="entry name" value="PROKAR_LIPOPROTEIN"/>
    <property type="match status" value="1"/>
</dbReference>
<dbReference type="PANTHER" id="PTHR43649:SF12">
    <property type="entry name" value="DIACETYLCHITOBIOSE BINDING PROTEIN DASA"/>
    <property type="match status" value="1"/>
</dbReference>
<reference evidence="1 2" key="1">
    <citation type="submission" date="2017-06" db="EMBL/GenBank/DDBJ databases">
        <title>Genome sequencing of cyanobaciteial culture collection at National Institute for Environmental Studies (NIES).</title>
        <authorList>
            <person name="Hirose Y."/>
            <person name="Shimura Y."/>
            <person name="Fujisawa T."/>
            <person name="Nakamura Y."/>
            <person name="Kawachi M."/>
        </authorList>
    </citation>
    <scope>NUCLEOTIDE SEQUENCE [LARGE SCALE GENOMIC DNA]</scope>
    <source>
        <strain evidence="1 2">NIES-4072</strain>
    </source>
</reference>
<name>A0A2R5FJ62_NOSCO</name>
<proteinExistence type="predicted"/>
<dbReference type="Gene3D" id="3.40.190.10">
    <property type="entry name" value="Periplasmic binding protein-like II"/>
    <property type="match status" value="2"/>
</dbReference>
<dbReference type="Proteomes" id="UP000245124">
    <property type="component" value="Unassembled WGS sequence"/>
</dbReference>
<dbReference type="EMBL" id="BDUD01000001">
    <property type="protein sequence ID" value="GBG18787.1"/>
    <property type="molecule type" value="Genomic_DNA"/>
</dbReference>
<keyword evidence="2" id="KW-1185">Reference proteome</keyword>
<dbReference type="Pfam" id="PF01547">
    <property type="entry name" value="SBP_bac_1"/>
    <property type="match status" value="1"/>
</dbReference>
<comment type="caution">
    <text evidence="1">The sequence shown here is derived from an EMBL/GenBank/DDBJ whole genome shotgun (WGS) entry which is preliminary data.</text>
</comment>
<protein>
    <submittedName>
        <fullName evidence="1">Putative bacterial extracellular solute-binding protein</fullName>
    </submittedName>
</protein>